<organism evidence="1 2">
    <name type="scientific">Panagrolaimus sp. JU765</name>
    <dbReference type="NCBI Taxonomy" id="591449"/>
    <lineage>
        <taxon>Eukaryota</taxon>
        <taxon>Metazoa</taxon>
        <taxon>Ecdysozoa</taxon>
        <taxon>Nematoda</taxon>
        <taxon>Chromadorea</taxon>
        <taxon>Rhabditida</taxon>
        <taxon>Tylenchina</taxon>
        <taxon>Panagrolaimomorpha</taxon>
        <taxon>Panagrolaimoidea</taxon>
        <taxon>Panagrolaimidae</taxon>
        <taxon>Panagrolaimus</taxon>
    </lineage>
</organism>
<proteinExistence type="predicted"/>
<sequence length="33" mass="4097">MTVRVVLPDDFLSGYELEYYEYDEDYFETLRPK</sequence>
<protein>
    <submittedName>
        <fullName evidence="2">Uncharacterized protein</fullName>
    </submittedName>
</protein>
<accession>A0AC34RCE8</accession>
<evidence type="ECO:0000313" key="2">
    <source>
        <dbReference type="WBParaSite" id="JU765_v2.g568.t1"/>
    </source>
</evidence>
<evidence type="ECO:0000313" key="1">
    <source>
        <dbReference type="Proteomes" id="UP000887576"/>
    </source>
</evidence>
<name>A0AC34RCE8_9BILA</name>
<reference evidence="2" key="1">
    <citation type="submission" date="2022-11" db="UniProtKB">
        <authorList>
            <consortium name="WormBaseParasite"/>
        </authorList>
    </citation>
    <scope>IDENTIFICATION</scope>
</reference>
<dbReference type="WBParaSite" id="JU765_v2.g568.t1">
    <property type="protein sequence ID" value="JU765_v2.g568.t1"/>
    <property type="gene ID" value="JU765_v2.g568"/>
</dbReference>
<dbReference type="Proteomes" id="UP000887576">
    <property type="component" value="Unplaced"/>
</dbReference>